<evidence type="ECO:0000313" key="1">
    <source>
        <dbReference type="EMBL" id="ADW08002.1"/>
    </source>
</evidence>
<dbReference type="Proteomes" id="UP000002066">
    <property type="component" value="Plasmid pSFLA02"/>
</dbReference>
<organism evidence="1 2">
    <name type="scientific">Streptomyces pratensis (strain ATCC 33331 / IAF-45CD)</name>
    <dbReference type="NCBI Taxonomy" id="591167"/>
    <lineage>
        <taxon>Bacteria</taxon>
        <taxon>Bacillati</taxon>
        <taxon>Actinomycetota</taxon>
        <taxon>Actinomycetes</taxon>
        <taxon>Kitasatosporales</taxon>
        <taxon>Streptomycetaceae</taxon>
        <taxon>Streptomyces</taxon>
    </lineage>
</organism>
<proteinExistence type="predicted"/>
<name>A0A8D3WNF4_STRFA</name>
<reference evidence="1 2" key="1">
    <citation type="submission" date="2011-01" db="EMBL/GenBank/DDBJ databases">
        <title>Complete sequence of plasmid2 of Streptomyces flavogriseus ATCC 33331.</title>
        <authorList>
            <consortium name="US DOE Joint Genome Institute"/>
            <person name="Lucas S."/>
            <person name="Copeland A."/>
            <person name="Lapidus A."/>
            <person name="Cheng J.-F."/>
            <person name="Goodwin L."/>
            <person name="Pitluck S."/>
            <person name="Davenport K."/>
            <person name="Detter J.C."/>
            <person name="Han C."/>
            <person name="Tapia R."/>
            <person name="Land M."/>
            <person name="Hauser L."/>
            <person name="Kyrpides N."/>
            <person name="Ivanova N."/>
            <person name="Ovchinnikova G."/>
            <person name="Pagani I."/>
            <person name="Brumm P."/>
            <person name="Mead D."/>
            <person name="Woyke T."/>
        </authorList>
    </citation>
    <scope>NUCLEOTIDE SEQUENCE [LARGE SCALE GENOMIC DNA]</scope>
    <source>
        <strain evidence="2">ATCC 33331 / IAF-45CD</strain>
        <plasmid evidence="1 2">pSFLA02</plasmid>
    </source>
</reference>
<protein>
    <submittedName>
        <fullName evidence="1">Uncharacterized protein</fullName>
    </submittedName>
</protein>
<sequence>MADSLHTRYMTASDTWRVHRKSCPPCQNGRHCEDGEPLHERFVRLQSAYLNHLRNR</sequence>
<dbReference type="EMBL" id="CP002477">
    <property type="protein sequence ID" value="ADW08002.1"/>
    <property type="molecule type" value="Genomic_DNA"/>
</dbReference>
<accession>A0A8D3WNF4</accession>
<evidence type="ECO:0000313" key="2">
    <source>
        <dbReference type="Proteomes" id="UP000002066"/>
    </source>
</evidence>
<dbReference type="AlphaFoldDB" id="A0A8D3WNF4"/>
<gene>
    <name evidence="1" type="ORF">Sfla_6708</name>
</gene>
<geneLocation type="plasmid" evidence="1 2">
    <name>pSFLA02</name>
</geneLocation>
<keyword evidence="1" id="KW-0614">Plasmid</keyword>
<dbReference type="KEGG" id="sfa:Sfla_6708"/>